<evidence type="ECO:0008006" key="3">
    <source>
        <dbReference type="Google" id="ProtNLM"/>
    </source>
</evidence>
<sequence>MNPEQNFVADYSGTKATETLHVVELAEHILSFLDTRAIIKTTRVCKQLRATLATSSKLRTLTFLTPEPHPDAIKELHARTKNEIPWAIPAGPSGIAINPLVIDTDHHSSSYLFSPRYLLFTRQSNRPKPLRIHQRLDAASTAEKIVETPASARDMLLAYQPKDHLGLEMNLQIQDEGAFFEHKISVLARVSGKITVGGLCDVLNLLWAGIPALESLEDRLLGLMVEREDLCDKAEARGLDGGAMKWVMGRAKYQVVRSIRRTN</sequence>
<dbReference type="OrthoDB" id="3648420at2759"/>
<dbReference type="CDD" id="cd09917">
    <property type="entry name" value="F-box_SF"/>
    <property type="match status" value="1"/>
</dbReference>
<keyword evidence="2" id="KW-1185">Reference proteome</keyword>
<evidence type="ECO:0000313" key="1">
    <source>
        <dbReference type="EMBL" id="KXT01983.1"/>
    </source>
</evidence>
<accession>A0A139HHU4</accession>
<organism evidence="1 2">
    <name type="scientific">Pseudocercospora eumusae</name>
    <dbReference type="NCBI Taxonomy" id="321146"/>
    <lineage>
        <taxon>Eukaryota</taxon>
        <taxon>Fungi</taxon>
        <taxon>Dikarya</taxon>
        <taxon>Ascomycota</taxon>
        <taxon>Pezizomycotina</taxon>
        <taxon>Dothideomycetes</taxon>
        <taxon>Dothideomycetidae</taxon>
        <taxon>Mycosphaerellales</taxon>
        <taxon>Mycosphaerellaceae</taxon>
        <taxon>Pseudocercospora</taxon>
    </lineage>
</organism>
<dbReference type="SUPFAM" id="SSF81383">
    <property type="entry name" value="F-box domain"/>
    <property type="match status" value="1"/>
</dbReference>
<evidence type="ECO:0000313" key="2">
    <source>
        <dbReference type="Proteomes" id="UP000070133"/>
    </source>
</evidence>
<dbReference type="AlphaFoldDB" id="A0A139HHU4"/>
<dbReference type="EMBL" id="LFZN01000047">
    <property type="protein sequence ID" value="KXT01983.1"/>
    <property type="molecule type" value="Genomic_DNA"/>
</dbReference>
<comment type="caution">
    <text evidence="1">The sequence shown here is derived from an EMBL/GenBank/DDBJ whole genome shotgun (WGS) entry which is preliminary data.</text>
</comment>
<proteinExistence type="predicted"/>
<gene>
    <name evidence="1" type="ORF">AC578_6514</name>
</gene>
<dbReference type="Proteomes" id="UP000070133">
    <property type="component" value="Unassembled WGS sequence"/>
</dbReference>
<protein>
    <recommendedName>
        <fullName evidence="3">F-box domain-containing protein</fullName>
    </recommendedName>
</protein>
<name>A0A139HHU4_9PEZI</name>
<dbReference type="Gene3D" id="1.20.1280.50">
    <property type="match status" value="1"/>
</dbReference>
<reference evidence="1 2" key="1">
    <citation type="submission" date="2015-07" db="EMBL/GenBank/DDBJ databases">
        <title>Comparative genomics of the Sigatoka disease complex on banana suggests a link between parallel evolutionary changes in Pseudocercospora fijiensis and Pseudocercospora eumusae and increased virulence on the banana host.</title>
        <authorList>
            <person name="Chang T.-C."/>
            <person name="Salvucci A."/>
            <person name="Crous P.W."/>
            <person name="Stergiopoulos I."/>
        </authorList>
    </citation>
    <scope>NUCLEOTIDE SEQUENCE [LARGE SCALE GENOMIC DNA]</scope>
    <source>
        <strain evidence="1 2">CBS 114824</strain>
    </source>
</reference>
<dbReference type="InterPro" id="IPR036047">
    <property type="entry name" value="F-box-like_dom_sf"/>
</dbReference>